<protein>
    <submittedName>
        <fullName evidence="9">Uncharacterized protein</fullName>
    </submittedName>
</protein>
<dbReference type="GO" id="GO:0005829">
    <property type="term" value="C:cytosol"/>
    <property type="evidence" value="ECO:0007669"/>
    <property type="project" value="GOC"/>
</dbReference>
<keyword evidence="10" id="KW-1185">Reference proteome</keyword>
<organism evidence="9 10">
    <name type="scientific">Naganishia liquefaciens</name>
    <dbReference type="NCBI Taxonomy" id="104408"/>
    <lineage>
        <taxon>Eukaryota</taxon>
        <taxon>Fungi</taxon>
        <taxon>Dikarya</taxon>
        <taxon>Basidiomycota</taxon>
        <taxon>Agaricomycotina</taxon>
        <taxon>Tremellomycetes</taxon>
        <taxon>Filobasidiales</taxon>
        <taxon>Filobasidiaceae</taxon>
        <taxon>Naganishia</taxon>
    </lineage>
</organism>
<comment type="caution">
    <text evidence="9">The sequence shown here is derived from an EMBL/GenBank/DDBJ whole genome shotgun (WGS) entry which is preliminary data.</text>
</comment>
<feature type="domain" description="Vps52 C-terminal" evidence="8">
    <location>
        <begin position="464"/>
        <end position="635"/>
    </location>
</feature>
<dbReference type="GO" id="GO:0000938">
    <property type="term" value="C:GARP complex"/>
    <property type="evidence" value="ECO:0007669"/>
    <property type="project" value="TreeGrafter"/>
</dbReference>
<evidence type="ECO:0000259" key="7">
    <source>
        <dbReference type="Pfam" id="PF04129"/>
    </source>
</evidence>
<dbReference type="GO" id="GO:0042147">
    <property type="term" value="P:retrograde transport, endosome to Golgi"/>
    <property type="evidence" value="ECO:0007669"/>
    <property type="project" value="TreeGrafter"/>
</dbReference>
<evidence type="ECO:0000256" key="4">
    <source>
        <dbReference type="ARBA" id="ARBA00022927"/>
    </source>
</evidence>
<dbReference type="InterPro" id="IPR048319">
    <property type="entry name" value="Vps52_CC"/>
</dbReference>
<keyword evidence="5" id="KW-0333">Golgi apparatus</keyword>
<accession>A0A8H3TR64</accession>
<keyword evidence="3" id="KW-0813">Transport</keyword>
<dbReference type="PANTHER" id="PTHR14190">
    <property type="entry name" value="SUPPRESSOR OF ACTIN MUTATIONS 2/VACUOLAR PROTEIN SORTING 52"/>
    <property type="match status" value="1"/>
</dbReference>
<evidence type="ECO:0000313" key="10">
    <source>
        <dbReference type="Proteomes" id="UP000620104"/>
    </source>
</evidence>
<keyword evidence="4" id="KW-0653">Protein transport</keyword>
<comment type="similarity">
    <text evidence="2">Belongs to the VPS52 family.</text>
</comment>
<feature type="compositionally biased region" description="Polar residues" evidence="6">
    <location>
        <begin position="369"/>
        <end position="382"/>
    </location>
</feature>
<evidence type="ECO:0000256" key="5">
    <source>
        <dbReference type="ARBA" id="ARBA00023034"/>
    </source>
</evidence>
<feature type="region of interest" description="Disordered" evidence="6">
    <location>
        <begin position="350"/>
        <end position="431"/>
    </location>
</feature>
<dbReference type="EMBL" id="BLZA01000013">
    <property type="protein sequence ID" value="GHJ85702.1"/>
    <property type="molecule type" value="Genomic_DNA"/>
</dbReference>
<dbReference type="InterPro" id="IPR007258">
    <property type="entry name" value="Vps52"/>
</dbReference>
<feature type="region of interest" description="Disordered" evidence="6">
    <location>
        <begin position="440"/>
        <end position="459"/>
    </location>
</feature>
<evidence type="ECO:0000313" key="9">
    <source>
        <dbReference type="EMBL" id="GHJ85702.1"/>
    </source>
</evidence>
<dbReference type="InterPro" id="IPR048361">
    <property type="entry name" value="Vps52_C"/>
</dbReference>
<dbReference type="GO" id="GO:0032456">
    <property type="term" value="P:endocytic recycling"/>
    <property type="evidence" value="ECO:0007669"/>
    <property type="project" value="TreeGrafter"/>
</dbReference>
<evidence type="ECO:0000259" key="8">
    <source>
        <dbReference type="Pfam" id="PF20655"/>
    </source>
</evidence>
<evidence type="ECO:0000256" key="6">
    <source>
        <dbReference type="SAM" id="MobiDB-lite"/>
    </source>
</evidence>
<dbReference type="PANTHER" id="PTHR14190:SF7">
    <property type="entry name" value="VACUOLAR PROTEIN SORTING-ASSOCIATED PROTEIN 52 HOMOLOG"/>
    <property type="match status" value="1"/>
</dbReference>
<dbReference type="GO" id="GO:0006896">
    <property type="term" value="P:Golgi to vacuole transport"/>
    <property type="evidence" value="ECO:0007669"/>
    <property type="project" value="TreeGrafter"/>
</dbReference>
<sequence>MDTQQEDAERYEFQRRVPDYIALHESVSSSTALLDSLASFLSTFQHDLASVAGEIGELQVHSTDIEGRSKGRKSLAKPLDALIGEIILSPQLITTIRDTRPGDAWLGAVKELDDKIRAVKARGEVRAAHDVGMVVEGLKQKAIASLRQFLLNMLKPIRASVKTNIHIIQSSILLKYLPFFHFLKRQAPKIAQEVQRAYVVSARAYYETCFRRYARSMSQIAARSPEYASPIGTPSAAEIAAQTLLLNRTSANRGGTQGGSTTATGTEQFSAADRLRYAKLIQDDVKVVPGYAADDKAYKQPVEALFRSLSLVLMDNASAEYTFIVRYFSPPSDIAPSGLSSRLTSRAISPAQADSATHTRAKFERKDSTLSTLSANPSSEGNRSPLAAPSPRLRPDDSISEVGDDSTIGRRSFADSPVVRPASTSAHAARQGSFVSIRNGSVVVGGSPNAPSHGGDLSRETRREMEAIWHQVFDPALEYCETFFRSVVEPIAPPPTIPLLSMIRLNDAVIAELEDRGCTPLESTMLGLKLVMWPLFQKEMDSHVESLKRMADAAGSSGFSAMLKGAAPKESVVREVAIRYAQLVSRIAALSQESEEAMLANSLGRLRKEIFRLITQQSAKLKTAPDRESFVSTICEEIIRELGNGPADLNQPRLQSEIGFFRVKEEEARQKMRI</sequence>
<dbReference type="GO" id="GO:0019905">
    <property type="term" value="F:syntaxin binding"/>
    <property type="evidence" value="ECO:0007669"/>
    <property type="project" value="TreeGrafter"/>
</dbReference>
<gene>
    <name evidence="9" type="ORF">NliqN6_2104</name>
</gene>
<dbReference type="Proteomes" id="UP000620104">
    <property type="component" value="Unassembled WGS sequence"/>
</dbReference>
<dbReference type="OrthoDB" id="19482at2759"/>
<dbReference type="Pfam" id="PF04129">
    <property type="entry name" value="Vps52_CC"/>
    <property type="match status" value="1"/>
</dbReference>
<dbReference type="Pfam" id="PF20655">
    <property type="entry name" value="Vps52_C"/>
    <property type="match status" value="2"/>
</dbReference>
<dbReference type="GO" id="GO:0015031">
    <property type="term" value="P:protein transport"/>
    <property type="evidence" value="ECO:0007669"/>
    <property type="project" value="UniProtKB-KW"/>
</dbReference>
<feature type="domain" description="Vps52 C-terminal" evidence="8">
    <location>
        <begin position="278"/>
        <end position="329"/>
    </location>
</feature>
<evidence type="ECO:0000256" key="1">
    <source>
        <dbReference type="ARBA" id="ARBA00004601"/>
    </source>
</evidence>
<dbReference type="AlphaFoldDB" id="A0A8H3TR64"/>
<evidence type="ECO:0000256" key="2">
    <source>
        <dbReference type="ARBA" id="ARBA00008180"/>
    </source>
</evidence>
<evidence type="ECO:0000256" key="3">
    <source>
        <dbReference type="ARBA" id="ARBA00022448"/>
    </source>
</evidence>
<comment type="subcellular location">
    <subcellularLocation>
        <location evidence="1">Golgi apparatus</location>
        <location evidence="1">trans-Golgi network</location>
    </subcellularLocation>
</comment>
<name>A0A8H3TR64_9TREE</name>
<reference evidence="9" key="1">
    <citation type="submission" date="2020-07" db="EMBL/GenBank/DDBJ databases">
        <title>Draft Genome Sequence of a Deep-Sea Yeast, Naganishia (Cryptococcus) liquefaciens strain N6.</title>
        <authorList>
            <person name="Han Y.W."/>
            <person name="Kajitani R."/>
            <person name="Morimoto H."/>
            <person name="Parhat M."/>
            <person name="Tsubouchi H."/>
            <person name="Bakenova O."/>
            <person name="Ogata M."/>
            <person name="Argunhan B."/>
            <person name="Aoki R."/>
            <person name="Kajiwara S."/>
            <person name="Itoh T."/>
            <person name="Iwasaki H."/>
        </authorList>
    </citation>
    <scope>NUCLEOTIDE SEQUENCE</scope>
    <source>
        <strain evidence="9">N6</strain>
    </source>
</reference>
<feature type="domain" description="Vps52 coiled-coil" evidence="7">
    <location>
        <begin position="23"/>
        <end position="183"/>
    </location>
</feature>
<proteinExistence type="inferred from homology"/>